<evidence type="ECO:0000313" key="2">
    <source>
        <dbReference type="Proteomes" id="UP000031532"/>
    </source>
</evidence>
<dbReference type="AlphaFoldDB" id="A0A9X5E659"/>
<dbReference type="EMBL" id="JTJC03000004">
    <property type="protein sequence ID" value="NHC36080.1"/>
    <property type="molecule type" value="Genomic_DNA"/>
</dbReference>
<accession>A0A9X5E659</accession>
<keyword evidence="2" id="KW-1185">Reference proteome</keyword>
<proteinExistence type="predicted"/>
<organism evidence="1 2">
    <name type="scientific">Scytonema millei VB511283</name>
    <dbReference type="NCBI Taxonomy" id="1245923"/>
    <lineage>
        <taxon>Bacteria</taxon>
        <taxon>Bacillati</taxon>
        <taxon>Cyanobacteriota</taxon>
        <taxon>Cyanophyceae</taxon>
        <taxon>Nostocales</taxon>
        <taxon>Scytonemataceae</taxon>
        <taxon>Scytonema</taxon>
    </lineage>
</organism>
<name>A0A9X5E659_9CYAN</name>
<protein>
    <submittedName>
        <fullName evidence="1">Uncharacterized protein</fullName>
    </submittedName>
</protein>
<gene>
    <name evidence="1" type="ORF">QH73_0015745</name>
</gene>
<sequence length="47" mass="5224">MTSDQLVILSPQLPIAPDRSLSSLVPLVRLPTPDSLSCKQYSQSYDY</sequence>
<comment type="caution">
    <text evidence="1">The sequence shown here is derived from an EMBL/GenBank/DDBJ whole genome shotgun (WGS) entry which is preliminary data.</text>
</comment>
<evidence type="ECO:0000313" key="1">
    <source>
        <dbReference type="EMBL" id="NHC36080.1"/>
    </source>
</evidence>
<reference evidence="1 2" key="1">
    <citation type="journal article" date="2015" name="Genome Announc.">
        <title>Draft Genome Sequence of the Terrestrial Cyanobacterium Scytonema millei VB511283, Isolated from Eastern India.</title>
        <authorList>
            <person name="Sen D."/>
            <person name="Chandrababunaidu M.M."/>
            <person name="Singh D."/>
            <person name="Sanghi N."/>
            <person name="Ghorai A."/>
            <person name="Mishra G.P."/>
            <person name="Madduluri M."/>
            <person name="Adhikary S.P."/>
            <person name="Tripathy S."/>
        </authorList>
    </citation>
    <scope>NUCLEOTIDE SEQUENCE [LARGE SCALE GENOMIC DNA]</scope>
    <source>
        <strain evidence="1 2">VB511283</strain>
    </source>
</reference>
<dbReference type="RefSeq" id="WP_165587714.1">
    <property type="nucleotide sequence ID" value="NZ_JTJC03000004.1"/>
</dbReference>
<dbReference type="Proteomes" id="UP000031532">
    <property type="component" value="Unassembled WGS sequence"/>
</dbReference>